<gene>
    <name evidence="2" type="ORF">SAMN05443245_0175</name>
</gene>
<dbReference type="OrthoDB" id="9088257at2"/>
<dbReference type="AlphaFoldDB" id="A0A1H0YNF1"/>
<accession>A0A1H0YNF1</accession>
<evidence type="ECO:0000259" key="1">
    <source>
        <dbReference type="Pfam" id="PF00535"/>
    </source>
</evidence>
<dbReference type="Gene3D" id="3.90.550.10">
    <property type="entry name" value="Spore Coat Polysaccharide Biosynthesis Protein SpsA, Chain A"/>
    <property type="match status" value="1"/>
</dbReference>
<dbReference type="GO" id="GO:0016740">
    <property type="term" value="F:transferase activity"/>
    <property type="evidence" value="ECO:0007669"/>
    <property type="project" value="UniProtKB-KW"/>
</dbReference>
<keyword evidence="2" id="KW-0808">Transferase</keyword>
<dbReference type="InterPro" id="IPR001173">
    <property type="entry name" value="Glyco_trans_2-like"/>
</dbReference>
<proteinExistence type="predicted"/>
<organism evidence="2 3">
    <name type="scientific">Paraburkholderia fungorum</name>
    <dbReference type="NCBI Taxonomy" id="134537"/>
    <lineage>
        <taxon>Bacteria</taxon>
        <taxon>Pseudomonadati</taxon>
        <taxon>Pseudomonadota</taxon>
        <taxon>Betaproteobacteria</taxon>
        <taxon>Burkholderiales</taxon>
        <taxon>Burkholderiaceae</taxon>
        <taxon>Paraburkholderia</taxon>
    </lineage>
</organism>
<dbReference type="CDD" id="cd00761">
    <property type="entry name" value="Glyco_tranf_GTA_type"/>
    <property type="match status" value="1"/>
</dbReference>
<reference evidence="3" key="1">
    <citation type="submission" date="2016-10" db="EMBL/GenBank/DDBJ databases">
        <authorList>
            <person name="Varghese N."/>
        </authorList>
    </citation>
    <scope>NUCLEOTIDE SEQUENCE [LARGE SCALE GENOMIC DNA]</scope>
    <source>
        <strain evidence="3">GAS106B</strain>
    </source>
</reference>
<dbReference type="RefSeq" id="WP_074762514.1">
    <property type="nucleotide sequence ID" value="NZ_FNKP01000001.1"/>
</dbReference>
<sequence>MKLTTVIPAYKSKYLSDLLVALSNQTVKPDRVIFSDDSPDRSFTTALSSESAKAVRAHLNIEVIQGPRRGATANWRHLMNTWNGSTPLIHFLMDDDVIYPEFYERHLAVHSGDGVNCTVSRRWTAVESGQPIGQLPRPEQVAKHPERTLALGADFVFASTIPSCNNWFGELSNCVLNVKGAQLLDKSSLGEISFEGLGDIGLFIAASVDKPLGYINETLSSFRLNSHQNSQNPNSQDSKRAHVAWIALALASRRLGKLSQSQVIQSMLTINRVITLRFAGLPDMKGYFDAFPGLIAADPTAEANFLHWWNAYVTKQ</sequence>
<dbReference type="SUPFAM" id="SSF53448">
    <property type="entry name" value="Nucleotide-diphospho-sugar transferases"/>
    <property type="match status" value="1"/>
</dbReference>
<dbReference type="InterPro" id="IPR029044">
    <property type="entry name" value="Nucleotide-diphossugar_trans"/>
</dbReference>
<dbReference type="Proteomes" id="UP000183487">
    <property type="component" value="Unassembled WGS sequence"/>
</dbReference>
<dbReference type="EMBL" id="FNKP01000001">
    <property type="protein sequence ID" value="SDQ16471.1"/>
    <property type="molecule type" value="Genomic_DNA"/>
</dbReference>
<evidence type="ECO:0000313" key="3">
    <source>
        <dbReference type="Proteomes" id="UP000183487"/>
    </source>
</evidence>
<feature type="domain" description="Glycosyltransferase 2-like" evidence="1">
    <location>
        <begin position="6"/>
        <end position="134"/>
    </location>
</feature>
<evidence type="ECO:0000313" key="2">
    <source>
        <dbReference type="EMBL" id="SDQ16471.1"/>
    </source>
</evidence>
<protein>
    <submittedName>
        <fullName evidence="2">Glycosyl transferase family 2</fullName>
    </submittedName>
</protein>
<dbReference type="Pfam" id="PF00535">
    <property type="entry name" value="Glycos_transf_2"/>
    <property type="match status" value="1"/>
</dbReference>
<name>A0A1H0YNF1_9BURK</name>
<keyword evidence="3" id="KW-1185">Reference proteome</keyword>